<feature type="compositionally biased region" description="Basic and acidic residues" evidence="15">
    <location>
        <begin position="1357"/>
        <end position="1368"/>
    </location>
</feature>
<dbReference type="InterPro" id="IPR036859">
    <property type="entry name" value="CAP-Gly_dom_sf"/>
</dbReference>
<dbReference type="WBParaSite" id="TREG1_101230.1">
    <property type="protein sequence ID" value="TREG1_101230.1"/>
    <property type="gene ID" value="TREG1_101230"/>
</dbReference>
<feature type="domain" description="CAP-Gly" evidence="16">
    <location>
        <begin position="27"/>
        <end position="69"/>
    </location>
</feature>
<name>A0AA85IJZ8_TRIRE</name>
<evidence type="ECO:0000256" key="9">
    <source>
        <dbReference type="ARBA" id="ARBA00022776"/>
    </source>
</evidence>
<dbReference type="Pfam" id="PF01302">
    <property type="entry name" value="CAP_GLY"/>
    <property type="match status" value="1"/>
</dbReference>
<evidence type="ECO:0000256" key="12">
    <source>
        <dbReference type="ARBA" id="ARBA00023212"/>
    </source>
</evidence>
<feature type="coiled-coil region" evidence="14">
    <location>
        <begin position="1443"/>
        <end position="1470"/>
    </location>
</feature>
<dbReference type="Gene3D" id="2.30.30.190">
    <property type="entry name" value="CAP Gly-rich-like domain"/>
    <property type="match status" value="1"/>
</dbReference>
<dbReference type="InterPro" id="IPR000938">
    <property type="entry name" value="CAP-Gly_domain"/>
</dbReference>
<evidence type="ECO:0000256" key="5">
    <source>
        <dbReference type="ARBA" id="ARBA00016574"/>
    </source>
</evidence>
<feature type="region of interest" description="Disordered" evidence="15">
    <location>
        <begin position="1410"/>
        <end position="1431"/>
    </location>
</feature>
<feature type="compositionally biased region" description="Polar residues" evidence="15">
    <location>
        <begin position="1267"/>
        <end position="1290"/>
    </location>
</feature>
<evidence type="ECO:0000256" key="13">
    <source>
        <dbReference type="ARBA" id="ARBA00023306"/>
    </source>
</evidence>
<feature type="compositionally biased region" description="Polar residues" evidence="15">
    <location>
        <begin position="303"/>
        <end position="319"/>
    </location>
</feature>
<evidence type="ECO:0000313" key="17">
    <source>
        <dbReference type="Proteomes" id="UP000050795"/>
    </source>
</evidence>
<evidence type="ECO:0000259" key="16">
    <source>
        <dbReference type="PROSITE" id="PS50245"/>
    </source>
</evidence>
<accession>A0AA85IJZ8</accession>
<comment type="similarity">
    <text evidence="4">Belongs to the dynactin 150 kDa subunit family.</text>
</comment>
<keyword evidence="11 14" id="KW-0175">Coiled coil</keyword>
<keyword evidence="7" id="KW-0132">Cell division</keyword>
<keyword evidence="17" id="KW-1185">Reference proteome</keyword>
<keyword evidence="9" id="KW-0498">Mitosis</keyword>
<dbReference type="PROSITE" id="PS00845">
    <property type="entry name" value="CAP_GLY_1"/>
    <property type="match status" value="1"/>
</dbReference>
<keyword evidence="13" id="KW-0131">Cell cycle</keyword>
<evidence type="ECO:0000256" key="11">
    <source>
        <dbReference type="ARBA" id="ARBA00023054"/>
    </source>
</evidence>
<dbReference type="Pfam" id="PF12455">
    <property type="entry name" value="Dynactin"/>
    <property type="match status" value="1"/>
</dbReference>
<dbReference type="PANTHER" id="PTHR18916">
    <property type="entry name" value="DYNACTIN 1-RELATED MICROTUBULE-BINDING"/>
    <property type="match status" value="1"/>
</dbReference>
<evidence type="ECO:0000256" key="3">
    <source>
        <dbReference type="ARBA" id="ARBA00004544"/>
    </source>
</evidence>
<feature type="region of interest" description="Disordered" evidence="15">
    <location>
        <begin position="1352"/>
        <end position="1380"/>
    </location>
</feature>
<reference evidence="17" key="1">
    <citation type="submission" date="2022-06" db="EMBL/GenBank/DDBJ databases">
        <authorList>
            <person name="Berger JAMES D."/>
            <person name="Berger JAMES D."/>
        </authorList>
    </citation>
    <scope>NUCLEOTIDE SEQUENCE [LARGE SCALE GENOMIC DNA]</scope>
</reference>
<comment type="subcellular location">
    <subcellularLocation>
        <location evidence="3">Cytoplasm</location>
        <location evidence="3">Cell cortex</location>
    </subcellularLocation>
    <subcellularLocation>
        <location evidence="1">Cytoplasm</location>
        <location evidence="1">Cytoskeleton</location>
        <location evidence="1">Microtubule organizing center</location>
        <location evidence="1">Centrosome</location>
        <location evidence="1">Centriole</location>
    </subcellularLocation>
    <subcellularLocation>
        <location evidence="2">Cytoplasm</location>
        <location evidence="2">Cytoskeleton</location>
        <location evidence="2">Spindle</location>
    </subcellularLocation>
</comment>
<feature type="coiled-coil region" evidence="14">
    <location>
        <begin position="1143"/>
        <end position="1255"/>
    </location>
</feature>
<dbReference type="Proteomes" id="UP000050795">
    <property type="component" value="Unassembled WGS sequence"/>
</dbReference>
<evidence type="ECO:0000256" key="1">
    <source>
        <dbReference type="ARBA" id="ARBA00004114"/>
    </source>
</evidence>
<reference evidence="18" key="2">
    <citation type="submission" date="2023-11" db="UniProtKB">
        <authorList>
            <consortium name="WormBaseParasite"/>
        </authorList>
    </citation>
    <scope>IDENTIFICATION</scope>
</reference>
<dbReference type="GO" id="GO:0051301">
    <property type="term" value="P:cell division"/>
    <property type="evidence" value="ECO:0007669"/>
    <property type="project" value="UniProtKB-KW"/>
</dbReference>
<dbReference type="GO" id="GO:0030286">
    <property type="term" value="C:dynein complex"/>
    <property type="evidence" value="ECO:0007669"/>
    <property type="project" value="UniProtKB-KW"/>
</dbReference>
<evidence type="ECO:0000256" key="2">
    <source>
        <dbReference type="ARBA" id="ARBA00004186"/>
    </source>
</evidence>
<evidence type="ECO:0000256" key="4">
    <source>
        <dbReference type="ARBA" id="ARBA00011010"/>
    </source>
</evidence>
<evidence type="ECO:0000256" key="7">
    <source>
        <dbReference type="ARBA" id="ARBA00022618"/>
    </source>
</evidence>
<dbReference type="GO" id="GO:0000132">
    <property type="term" value="P:establishment of mitotic spindle orientation"/>
    <property type="evidence" value="ECO:0007669"/>
    <property type="project" value="TreeGrafter"/>
</dbReference>
<dbReference type="GO" id="GO:0030424">
    <property type="term" value="C:axon"/>
    <property type="evidence" value="ECO:0007669"/>
    <property type="project" value="TreeGrafter"/>
</dbReference>
<evidence type="ECO:0000256" key="15">
    <source>
        <dbReference type="SAM" id="MobiDB-lite"/>
    </source>
</evidence>
<dbReference type="GO" id="GO:0005874">
    <property type="term" value="C:microtubule"/>
    <property type="evidence" value="ECO:0007669"/>
    <property type="project" value="UniProtKB-KW"/>
</dbReference>
<organism evidence="17 18">
    <name type="scientific">Trichobilharzia regenti</name>
    <name type="common">Nasal bird schistosome</name>
    <dbReference type="NCBI Taxonomy" id="157069"/>
    <lineage>
        <taxon>Eukaryota</taxon>
        <taxon>Metazoa</taxon>
        <taxon>Spiralia</taxon>
        <taxon>Lophotrochozoa</taxon>
        <taxon>Platyhelminthes</taxon>
        <taxon>Trematoda</taxon>
        <taxon>Digenea</taxon>
        <taxon>Strigeidida</taxon>
        <taxon>Schistosomatoidea</taxon>
        <taxon>Schistosomatidae</taxon>
        <taxon>Trichobilharzia</taxon>
    </lineage>
</organism>
<evidence type="ECO:0000256" key="14">
    <source>
        <dbReference type="SAM" id="Coils"/>
    </source>
</evidence>
<evidence type="ECO:0000313" key="18">
    <source>
        <dbReference type="WBParaSite" id="TREG1_101230.1"/>
    </source>
</evidence>
<feature type="compositionally biased region" description="Low complexity" evidence="15">
    <location>
        <begin position="95"/>
        <end position="120"/>
    </location>
</feature>
<keyword evidence="8" id="KW-0493">Microtubule</keyword>
<dbReference type="PANTHER" id="PTHR18916:SF6">
    <property type="entry name" value="DYNACTIN SUBUNIT 1"/>
    <property type="match status" value="1"/>
</dbReference>
<dbReference type="GO" id="GO:0000776">
    <property type="term" value="C:kinetochore"/>
    <property type="evidence" value="ECO:0007669"/>
    <property type="project" value="TreeGrafter"/>
</dbReference>
<dbReference type="GO" id="GO:0007097">
    <property type="term" value="P:nuclear migration"/>
    <property type="evidence" value="ECO:0007669"/>
    <property type="project" value="TreeGrafter"/>
</dbReference>
<feature type="compositionally biased region" description="Polar residues" evidence="15">
    <location>
        <begin position="205"/>
        <end position="214"/>
    </location>
</feature>
<keyword evidence="6" id="KW-0963">Cytoplasm</keyword>
<dbReference type="PROSITE" id="PS50245">
    <property type="entry name" value="CAP_GLY_2"/>
    <property type="match status" value="1"/>
</dbReference>
<evidence type="ECO:0000256" key="10">
    <source>
        <dbReference type="ARBA" id="ARBA00023017"/>
    </source>
</evidence>
<dbReference type="SUPFAM" id="SSF74924">
    <property type="entry name" value="Cap-Gly domain"/>
    <property type="match status" value="1"/>
</dbReference>
<dbReference type="GO" id="GO:0005814">
    <property type="term" value="C:centriole"/>
    <property type="evidence" value="ECO:0007669"/>
    <property type="project" value="UniProtKB-SubCell"/>
</dbReference>
<evidence type="ECO:0000256" key="8">
    <source>
        <dbReference type="ARBA" id="ARBA00022701"/>
    </source>
</evidence>
<keyword evidence="10" id="KW-0243">Dynein</keyword>
<keyword evidence="12" id="KW-0206">Cytoskeleton</keyword>
<feature type="coiled-coil region" evidence="14">
    <location>
        <begin position="329"/>
        <end position="633"/>
    </location>
</feature>
<proteinExistence type="inferred from homology"/>
<dbReference type="SMART" id="SM01052">
    <property type="entry name" value="CAP_GLY"/>
    <property type="match status" value="1"/>
</dbReference>
<evidence type="ECO:0000256" key="6">
    <source>
        <dbReference type="ARBA" id="ARBA00022490"/>
    </source>
</evidence>
<dbReference type="InterPro" id="IPR022157">
    <property type="entry name" value="Dynactin"/>
</dbReference>
<feature type="compositionally biased region" description="Polar residues" evidence="15">
    <location>
        <begin position="230"/>
        <end position="243"/>
    </location>
</feature>
<dbReference type="GO" id="GO:0000922">
    <property type="term" value="C:spindle pole"/>
    <property type="evidence" value="ECO:0007669"/>
    <property type="project" value="TreeGrafter"/>
</dbReference>
<protein>
    <recommendedName>
        <fullName evidence="5">Dynactin subunit 1</fullName>
    </recommendedName>
</protein>
<feature type="region of interest" description="Disordered" evidence="15">
    <location>
        <begin position="1266"/>
        <end position="1296"/>
    </location>
</feature>
<feature type="region of interest" description="Disordered" evidence="15">
    <location>
        <begin position="95"/>
        <end position="324"/>
    </location>
</feature>
<sequence length="1539" mass="169950">MAEAKLRVGCRVEVTGKDVFGTVAFVGATQFSPGKWVGVILDEPKGKNNGTVQGKRYFTCEENFGIFVRPSQLTLLDGPEGSNVMELSTSSVVSESGATSESSEAAKLSGSASSLSVGLKTPETVKGRTSKLPGLKRSPLASSTSSVKDKASVPASTSRLPSEIKKASQPTSRRSSLLPPTGSNPDLVRSSPTPTSTALKPETASAKNESSSSKPAEDKPVAADVIKSSDIMSKSYTQISKSDIPNRKISESKLPTSTIPTTGIKMPTNPSEIPQTAALRDVKAAAQKLDSENTSSKPKDTSQKLPKTSVSAATPSGTGKYSPDTELELSNLRAEVITFHEQIDALKAKREEDKNKVQELERVKIQLSQVEENRRLMREQAAELQREIAQLKTEKAEVKEAFDRYREEVSEMVENIEMATLDKEMAEEKLESLTAEIELLKEQVEELTLENQILKEESEEKGGVAVGVEGGPTPLQFKNLEQQNERMKEALVKLRDLVNQDKSEISALTKQITALESEVSQLQTEKERLTKDLKDSVEQIIELKEQVDASLGIDTMFSQLTQRNLELEELLEKTKEERNDLEILCEMNDELQENSRETELELREEIERANSQINQLVRHLDATRETISDYEQTLGKFRDLVSDLQTQNTELRRSLADGKRLQEEQQQQQNAYPTVQTDLVGATTAFMGGKFGLGSQVQTLAKVIEAELRRLEAEQTANHVTRLSAFLPDSFLRRGGDNEALLSLLLIDRLAGKCDLLANHLVERYPLPPCVPGQAPLQMPQGETSTNTTDNPTEIVSGICIPGTDNPLPPLTKTKSEFYSFITRLIHLLRSMAALLGQCKQVLSGCSVELYLKFGSLYNEMITHEHCIDRLIEQTKNDQLDETISLEPLFLSYNYFIQLYTVHLKTEPLFNCNNKLLDFTRTILSAVDALSVDSTALMILTGQNVNCLSQVAKTAATCVSGPLSMGNMDNVESLLLSTPTEGGLIGLLSELIHFSTTVRVVTRRIKRRIPNKPTSQPLSFNQDVSQKLDSAIHLLGSVVGAMYQTTRLAGQLTVRQVEDTANLDPGVVFAQCLSEACKEYLTPDASNTRSSTIAPDIPVRNNLTQVARIISQIALAMENGEYDFDGTKPTAPQEPVSARAVAYKRAQAELEGCRSKLESKAEEVRELQKALKARAEELSEMSVRVGLAEKKLETSGKGNEEKIARLEQRLEQTEAQLKRSEKEYEQTLDALQADIEALEQEKAELKEKLKTLSKKALFEGIIKTPLITGQTPPKSQTAAPATPSVESASPSPGPARLAAYRDASFMSLEIEGLREAVRRLSSEVSRLRGEKMLDQMKSLGSLKKPIRRQYLKAIDNTSKDESKPSTTEKEEEEKEQKPMISQVARDAYALQQQMLSVLANPQVVRLSKPSKPIEEPASGAGDGSTQQQQQSAKVIGPTATIQFNRQTAQLVKLRSDLEKLQQRAFEAIKTEIPNASIQADFTSFPSVKLKHLFNTENNENLPIRYRLLFPGGNDSKMNPTKVCMTREDLHILHSHLLTV</sequence>